<feature type="region of interest" description="Disordered" evidence="1">
    <location>
        <begin position="116"/>
        <end position="136"/>
    </location>
</feature>
<sequence length="173" mass="19652">YDNEQQRDQARLILQLALCDQPILITIRKKRNGMLTEKWVMPTVTNLVPKESPTQSFIITAINREAALKLYNEIIPKLEPLWKVDSTATVTVLQSDLYPYFDKLVENIAAQFDTHVEQQPFDQKRGNNGSDSDKRCIFSDAPSSETALAAAMLAQATSPIVIRITSERQKRLF</sequence>
<evidence type="ECO:0000313" key="3">
    <source>
        <dbReference type="Proteomes" id="UP000663828"/>
    </source>
</evidence>
<evidence type="ECO:0000313" key="2">
    <source>
        <dbReference type="EMBL" id="CAF1690200.1"/>
    </source>
</evidence>
<comment type="caution">
    <text evidence="2">The sequence shown here is derived from an EMBL/GenBank/DDBJ whole genome shotgun (WGS) entry which is preliminary data.</text>
</comment>
<feature type="non-terminal residue" evidence="2">
    <location>
        <position position="173"/>
    </location>
</feature>
<accession>A0A816HM90</accession>
<dbReference type="EMBL" id="CAJNOR010020058">
    <property type="protein sequence ID" value="CAF1690200.1"/>
    <property type="molecule type" value="Genomic_DNA"/>
</dbReference>
<protein>
    <submittedName>
        <fullName evidence="2">Uncharacterized protein</fullName>
    </submittedName>
</protein>
<organism evidence="2 3">
    <name type="scientific">Adineta ricciae</name>
    <name type="common">Rotifer</name>
    <dbReference type="NCBI Taxonomy" id="249248"/>
    <lineage>
        <taxon>Eukaryota</taxon>
        <taxon>Metazoa</taxon>
        <taxon>Spiralia</taxon>
        <taxon>Gnathifera</taxon>
        <taxon>Rotifera</taxon>
        <taxon>Eurotatoria</taxon>
        <taxon>Bdelloidea</taxon>
        <taxon>Adinetida</taxon>
        <taxon>Adinetidae</taxon>
        <taxon>Adineta</taxon>
    </lineage>
</organism>
<dbReference type="Proteomes" id="UP000663828">
    <property type="component" value="Unassembled WGS sequence"/>
</dbReference>
<feature type="non-terminal residue" evidence="2">
    <location>
        <position position="1"/>
    </location>
</feature>
<name>A0A816HM90_ADIRI</name>
<keyword evidence="3" id="KW-1185">Reference proteome</keyword>
<dbReference type="AlphaFoldDB" id="A0A816HM90"/>
<gene>
    <name evidence="2" type="ORF">XAT740_LOCUS63641</name>
</gene>
<reference evidence="2" key="1">
    <citation type="submission" date="2021-02" db="EMBL/GenBank/DDBJ databases">
        <authorList>
            <person name="Nowell W R."/>
        </authorList>
    </citation>
    <scope>NUCLEOTIDE SEQUENCE</scope>
</reference>
<evidence type="ECO:0000256" key="1">
    <source>
        <dbReference type="SAM" id="MobiDB-lite"/>
    </source>
</evidence>
<proteinExistence type="predicted"/>